<evidence type="ECO:0000313" key="2">
    <source>
        <dbReference type="Proteomes" id="UP001140513"/>
    </source>
</evidence>
<accession>A0A9W8XBT7</accession>
<dbReference type="RefSeq" id="XP_056066328.1">
    <property type="nucleotide sequence ID" value="XM_056219201.1"/>
</dbReference>
<gene>
    <name evidence="1" type="ORF">N0V89_010459</name>
</gene>
<comment type="caution">
    <text evidence="1">The sequence shown here is derived from an EMBL/GenBank/DDBJ whole genome shotgun (WGS) entry which is preliminary data.</text>
</comment>
<evidence type="ECO:0000313" key="1">
    <source>
        <dbReference type="EMBL" id="KAJ4346528.1"/>
    </source>
</evidence>
<name>A0A9W8XBT7_9PLEO</name>
<keyword evidence="2" id="KW-1185">Reference proteome</keyword>
<dbReference type="Proteomes" id="UP001140513">
    <property type="component" value="Unassembled WGS sequence"/>
</dbReference>
<organism evidence="1 2">
    <name type="scientific">Didymosphaeria variabile</name>
    <dbReference type="NCBI Taxonomy" id="1932322"/>
    <lineage>
        <taxon>Eukaryota</taxon>
        <taxon>Fungi</taxon>
        <taxon>Dikarya</taxon>
        <taxon>Ascomycota</taxon>
        <taxon>Pezizomycotina</taxon>
        <taxon>Dothideomycetes</taxon>
        <taxon>Pleosporomycetidae</taxon>
        <taxon>Pleosporales</taxon>
        <taxon>Massarineae</taxon>
        <taxon>Didymosphaeriaceae</taxon>
        <taxon>Didymosphaeria</taxon>
    </lineage>
</organism>
<sequence length="206" mass="22709">MLAHWKIEIARLELPEASLELTIVEDEGCSPIVLVPELEGVVDPSLGELEGTDAVELISLFVGPDVDDMTEELPVELYTEVELPVEPTLLSDRCVVKLVSAVEDPEYVDKDDVVAAEVVADMTSLDKFPEVWYKLLLKEETLAEAFTDSVGVVKVLDSVGLVPLDEFPPVRFELLLPEATRCDDILDELKDGFGGFEVPIIKEDVL</sequence>
<protein>
    <submittedName>
        <fullName evidence="1">Uncharacterized protein</fullName>
    </submittedName>
</protein>
<dbReference type="GeneID" id="80913989"/>
<dbReference type="EMBL" id="JAPEUX010000008">
    <property type="protein sequence ID" value="KAJ4346528.1"/>
    <property type="molecule type" value="Genomic_DNA"/>
</dbReference>
<proteinExistence type="predicted"/>
<reference evidence="1" key="1">
    <citation type="submission" date="2022-10" db="EMBL/GenBank/DDBJ databases">
        <title>Tapping the CABI collections for fungal endophytes: first genome assemblies for Collariella, Neodidymelliopsis, Ascochyta clinopodiicola, Didymella pomorum, Didymosphaeria variabile, Neocosmospora piperis and Neocucurbitaria cava.</title>
        <authorList>
            <person name="Hill R."/>
        </authorList>
    </citation>
    <scope>NUCLEOTIDE SEQUENCE</scope>
    <source>
        <strain evidence="1">IMI 356815</strain>
    </source>
</reference>
<dbReference type="AlphaFoldDB" id="A0A9W8XBT7"/>